<dbReference type="InterPro" id="IPR006603">
    <property type="entry name" value="PQ-loop_rpt"/>
</dbReference>
<keyword evidence="3 5" id="KW-1133">Transmembrane helix</keyword>
<dbReference type="SMART" id="SM00679">
    <property type="entry name" value="CTNS"/>
    <property type="match status" value="1"/>
</dbReference>
<evidence type="ECO:0000313" key="6">
    <source>
        <dbReference type="EMBL" id="JAP96485.1"/>
    </source>
</evidence>
<feature type="transmembrane region" description="Helical" evidence="5">
    <location>
        <begin position="43"/>
        <end position="64"/>
    </location>
</feature>
<comment type="subcellular location">
    <subcellularLocation>
        <location evidence="1">Membrane</location>
        <topology evidence="1">Multi-pass membrane protein</topology>
    </subcellularLocation>
</comment>
<feature type="transmembrane region" description="Helical" evidence="5">
    <location>
        <begin position="16"/>
        <end position="37"/>
    </location>
</feature>
<keyword evidence="4 5" id="KW-0472">Membrane</keyword>
<organism evidence="6">
    <name type="scientific">Trepomonas sp. PC1</name>
    <dbReference type="NCBI Taxonomy" id="1076344"/>
    <lineage>
        <taxon>Eukaryota</taxon>
        <taxon>Metamonada</taxon>
        <taxon>Diplomonadida</taxon>
        <taxon>Hexamitidae</taxon>
        <taxon>Hexamitinae</taxon>
        <taxon>Trepomonas</taxon>
    </lineage>
</organism>
<dbReference type="Gene3D" id="1.20.1280.290">
    <property type="match status" value="1"/>
</dbReference>
<evidence type="ECO:0000256" key="3">
    <source>
        <dbReference type="ARBA" id="ARBA00022989"/>
    </source>
</evidence>
<dbReference type="Pfam" id="PF04193">
    <property type="entry name" value="PQ-loop"/>
    <property type="match status" value="1"/>
</dbReference>
<evidence type="ECO:0000256" key="1">
    <source>
        <dbReference type="ARBA" id="ARBA00004141"/>
    </source>
</evidence>
<evidence type="ECO:0000256" key="4">
    <source>
        <dbReference type="ARBA" id="ARBA00023136"/>
    </source>
</evidence>
<name>A0A146KLT6_9EUKA</name>
<dbReference type="EMBL" id="GDID01000121">
    <property type="protein sequence ID" value="JAP96485.1"/>
    <property type="molecule type" value="Transcribed_RNA"/>
</dbReference>
<evidence type="ECO:0000256" key="5">
    <source>
        <dbReference type="SAM" id="Phobius"/>
    </source>
</evidence>
<dbReference type="GO" id="GO:0016020">
    <property type="term" value="C:membrane"/>
    <property type="evidence" value="ECO:0007669"/>
    <property type="project" value="UniProtKB-SubCell"/>
</dbReference>
<protein>
    <submittedName>
        <fullName evidence="6">PQ loop repeat-containing protein</fullName>
    </submittedName>
</protein>
<keyword evidence="2 5" id="KW-0812">Transmembrane</keyword>
<proteinExistence type="predicted"/>
<feature type="transmembrane region" description="Helical" evidence="5">
    <location>
        <begin position="76"/>
        <end position="99"/>
    </location>
</feature>
<accession>A0A146KLT6</accession>
<feature type="transmembrane region" description="Helical" evidence="5">
    <location>
        <begin position="105"/>
        <end position="128"/>
    </location>
</feature>
<gene>
    <name evidence="6" type="ORF">TPC1_10160</name>
</gene>
<dbReference type="AlphaFoldDB" id="A0A146KLT6"/>
<reference evidence="6" key="1">
    <citation type="submission" date="2015-07" db="EMBL/GenBank/DDBJ databases">
        <title>Adaptation to a free-living lifestyle via gene acquisitions in the diplomonad Trepomonas sp. PC1.</title>
        <authorList>
            <person name="Xu F."/>
            <person name="Jerlstrom-Hultqvist J."/>
            <person name="Kolisko M."/>
            <person name="Simpson A.G.B."/>
            <person name="Roger A.J."/>
            <person name="Svard S.G."/>
            <person name="Andersson J.O."/>
        </authorList>
    </citation>
    <scope>NUCLEOTIDE SEQUENCE</scope>
    <source>
        <strain evidence="6">PC1</strain>
    </source>
</reference>
<evidence type="ECO:0000256" key="2">
    <source>
        <dbReference type="ARBA" id="ARBA00022692"/>
    </source>
</evidence>
<feature type="non-terminal residue" evidence="6">
    <location>
        <position position="135"/>
    </location>
</feature>
<feature type="non-terminal residue" evidence="6">
    <location>
        <position position="1"/>
    </location>
</feature>
<sequence length="135" mass="15255">LNEGKSAFFQRQFKQFIFHIATVIITFPLIICSAVYVSVCNDIYNIFSFICAILATLCIIIKYIPQIWKTWKRKGAGCLSVTGYAIQCPGSLINIIMLLSSKNDVSNLIAAISTFLMLIVLLTMLLTFECFEPWK</sequence>